<proteinExistence type="predicted"/>
<dbReference type="RefSeq" id="WP_087370178.1">
    <property type="nucleotide sequence ID" value="NZ_NFKK01000002.1"/>
</dbReference>
<organism evidence="1 2">
    <name type="scientific">Butyricicoccus pullicaecorum</name>
    <dbReference type="NCBI Taxonomy" id="501571"/>
    <lineage>
        <taxon>Bacteria</taxon>
        <taxon>Bacillati</taxon>
        <taxon>Bacillota</taxon>
        <taxon>Clostridia</taxon>
        <taxon>Eubacteriales</taxon>
        <taxon>Butyricicoccaceae</taxon>
        <taxon>Butyricicoccus</taxon>
    </lineage>
</organism>
<dbReference type="AlphaFoldDB" id="A0A1Y4LGH8"/>
<reference evidence="2" key="1">
    <citation type="submission" date="2017-04" db="EMBL/GenBank/DDBJ databases">
        <title>Function of individual gut microbiota members based on whole genome sequencing of pure cultures obtained from chicken caecum.</title>
        <authorList>
            <person name="Medvecky M."/>
            <person name="Cejkova D."/>
            <person name="Polansky O."/>
            <person name="Karasova D."/>
            <person name="Kubasova T."/>
            <person name="Cizek A."/>
            <person name="Rychlik I."/>
        </authorList>
    </citation>
    <scope>NUCLEOTIDE SEQUENCE [LARGE SCALE GENOMIC DNA]</scope>
    <source>
        <strain evidence="2">An180</strain>
    </source>
</reference>
<gene>
    <name evidence="1" type="ORF">B5F17_01810</name>
</gene>
<name>A0A1Y4LGH8_9FIRM</name>
<dbReference type="Proteomes" id="UP000195897">
    <property type="component" value="Unassembled WGS sequence"/>
</dbReference>
<accession>A0A1Y4LGH8</accession>
<comment type="caution">
    <text evidence="1">The sequence shown here is derived from an EMBL/GenBank/DDBJ whole genome shotgun (WGS) entry which is preliminary data.</text>
</comment>
<dbReference type="EMBL" id="NFKK01000002">
    <property type="protein sequence ID" value="OUP53971.1"/>
    <property type="molecule type" value="Genomic_DNA"/>
</dbReference>
<evidence type="ECO:0000313" key="1">
    <source>
        <dbReference type="EMBL" id="OUP53971.1"/>
    </source>
</evidence>
<evidence type="ECO:0008006" key="3">
    <source>
        <dbReference type="Google" id="ProtNLM"/>
    </source>
</evidence>
<evidence type="ECO:0000313" key="2">
    <source>
        <dbReference type="Proteomes" id="UP000195897"/>
    </source>
</evidence>
<sequence>MKNYAEIKDGVCVNTAVFEDEETAVELGYPVLIPDGYGIGDLYDGETWSHAPAPEPEPVDLSIAQQARQTENKEALAEWLDAHPLQWTDGKIYGVTEEDQREMALNLMQYQVAVQAGRPAVLEWHEQKKSCRTFEQQEYVALSLAIADYVYPYLRYQESVKEAIYQAQTAEEVANVKIDYASVSR</sequence>
<protein>
    <recommendedName>
        <fullName evidence="3">DUF4376 domain-containing protein</fullName>
    </recommendedName>
</protein>